<evidence type="ECO:0000313" key="2">
    <source>
        <dbReference type="EMBL" id="MDT2600648.1"/>
    </source>
</evidence>
<accession>A0ABU3F2A3</accession>
<reference evidence="2 3" key="1">
    <citation type="submission" date="2023-03" db="EMBL/GenBank/DDBJ databases">
        <authorList>
            <person name="Shen W."/>
            <person name="Cai J."/>
        </authorList>
    </citation>
    <scope>NUCLEOTIDE SEQUENCE [LARGE SCALE GENOMIC DNA]</scope>
    <source>
        <strain evidence="2 3">D6-4</strain>
    </source>
</reference>
<name>A0ABU3F2A3_9ENTE</name>
<keyword evidence="3" id="KW-1185">Reference proteome</keyword>
<keyword evidence="1" id="KW-0812">Transmembrane</keyword>
<feature type="transmembrane region" description="Helical" evidence="1">
    <location>
        <begin position="33"/>
        <end position="56"/>
    </location>
</feature>
<dbReference type="RefSeq" id="WP_311822603.1">
    <property type="nucleotide sequence ID" value="NZ_JARPYF010000003.1"/>
</dbReference>
<evidence type="ECO:0000313" key="3">
    <source>
        <dbReference type="Proteomes" id="UP001252875"/>
    </source>
</evidence>
<keyword evidence="1" id="KW-1133">Transmembrane helix</keyword>
<gene>
    <name evidence="2" type="ORF">P7D85_12740</name>
</gene>
<keyword evidence="1" id="KW-0472">Membrane</keyword>
<sequence>MIALIAFLLAGIGGLFLILIRRSKKIFSATDQLMLSLFFVLLSLFLIILSSVHLFFSL</sequence>
<proteinExistence type="predicted"/>
<organism evidence="2 3">
    <name type="scientific">Enterococcus hulanensis</name>
    <dbReference type="NCBI Taxonomy" id="2559929"/>
    <lineage>
        <taxon>Bacteria</taxon>
        <taxon>Bacillati</taxon>
        <taxon>Bacillota</taxon>
        <taxon>Bacilli</taxon>
        <taxon>Lactobacillales</taxon>
        <taxon>Enterococcaceae</taxon>
        <taxon>Enterococcus</taxon>
    </lineage>
</organism>
<evidence type="ECO:0000256" key="1">
    <source>
        <dbReference type="SAM" id="Phobius"/>
    </source>
</evidence>
<dbReference type="EMBL" id="JARPYI010000007">
    <property type="protein sequence ID" value="MDT2600648.1"/>
    <property type="molecule type" value="Genomic_DNA"/>
</dbReference>
<protein>
    <submittedName>
        <fullName evidence="2">Uncharacterized protein</fullName>
    </submittedName>
</protein>
<dbReference type="Proteomes" id="UP001252875">
    <property type="component" value="Unassembled WGS sequence"/>
</dbReference>
<comment type="caution">
    <text evidence="2">The sequence shown here is derived from an EMBL/GenBank/DDBJ whole genome shotgun (WGS) entry which is preliminary data.</text>
</comment>